<feature type="transmembrane region" description="Helical" evidence="1">
    <location>
        <begin position="378"/>
        <end position="408"/>
    </location>
</feature>
<accession>Q88I34</accession>
<dbReference type="STRING" id="160488.PP_3167"/>
<dbReference type="TCDB" id="2.A.1.15.16">
    <property type="family name" value="the major facilitator superfamily (mfs)"/>
</dbReference>
<dbReference type="NCBIfam" id="TIGR00843">
    <property type="entry name" value="benE"/>
    <property type="match status" value="1"/>
</dbReference>
<gene>
    <name evidence="2" type="primary">benE-II</name>
    <name evidence="2" type="ordered locus">PP_3167</name>
</gene>
<reference evidence="2 3" key="1">
    <citation type="journal article" date="2002" name="Environ. Microbiol.">
        <title>Complete genome sequence and comparative analysis of the metabolically versatile Pseudomonas putida KT2440.</title>
        <authorList>
            <person name="Nelson K.E."/>
            <person name="Weinel C."/>
            <person name="Paulsen I.T."/>
            <person name="Dodson R.J."/>
            <person name="Hilbert H."/>
            <person name="Martins dos Santos V.A."/>
            <person name="Fouts D.E."/>
            <person name="Gill S.R."/>
            <person name="Pop M."/>
            <person name="Holmes M."/>
            <person name="Brinkac L."/>
            <person name="Beanan M."/>
            <person name="DeBoy R.T."/>
            <person name="Daugherty S."/>
            <person name="Kolonay J."/>
            <person name="Madupu R."/>
            <person name="Nelson W."/>
            <person name="White O."/>
            <person name="Peterson J."/>
            <person name="Khouri H."/>
            <person name="Hance I."/>
            <person name="Chris Lee P."/>
            <person name="Holtzapple E."/>
            <person name="Scanlan D."/>
            <person name="Tran K."/>
            <person name="Moazzez A."/>
            <person name="Utterback T."/>
            <person name="Rizzo M."/>
            <person name="Lee K."/>
            <person name="Kosack D."/>
            <person name="Moestl D."/>
            <person name="Wedler H."/>
            <person name="Lauber J."/>
            <person name="Stjepandic D."/>
            <person name="Hoheisel J."/>
            <person name="Straetz M."/>
            <person name="Heim S."/>
            <person name="Kiewitz C."/>
            <person name="Eisen J.A."/>
            <person name="Timmis K.N."/>
            <person name="Dusterhoft A."/>
            <person name="Tummler B."/>
            <person name="Fraser C.M."/>
        </authorList>
    </citation>
    <scope>NUCLEOTIDE SEQUENCE [LARGE SCALE GENOMIC DNA]</scope>
    <source>
        <strain evidence="3">ATCC 47054 / DSM 6125 / CFBP 8728 / NCIMB 11950 / KT2440</strain>
    </source>
</reference>
<feature type="transmembrane region" description="Helical" evidence="1">
    <location>
        <begin position="120"/>
        <end position="139"/>
    </location>
</feature>
<dbReference type="EMBL" id="AE015451">
    <property type="protein sequence ID" value="AAN68775.1"/>
    <property type="molecule type" value="Genomic_DNA"/>
</dbReference>
<dbReference type="PhylomeDB" id="Q88I34"/>
<feature type="transmembrane region" description="Helical" evidence="1">
    <location>
        <begin position="233"/>
        <end position="260"/>
    </location>
</feature>
<keyword evidence="1" id="KW-0472">Membrane</keyword>
<dbReference type="PANTHER" id="PTHR30199:SF0">
    <property type="entry name" value="INNER MEMBRANE PROTEIN YDCO"/>
    <property type="match status" value="1"/>
</dbReference>
<dbReference type="Pfam" id="PF03594">
    <property type="entry name" value="BenE"/>
    <property type="match status" value="1"/>
</dbReference>
<dbReference type="AlphaFoldDB" id="Q88I34"/>
<feature type="transmembrane region" description="Helical" evidence="1">
    <location>
        <begin position="32"/>
        <end position="59"/>
    </location>
</feature>
<dbReference type="PANTHER" id="PTHR30199">
    <property type="entry name" value="MFS FAMILY TRANSPORTER, PREDICTED SUBSTRATE BENZOATE"/>
    <property type="match status" value="1"/>
</dbReference>
<feature type="transmembrane region" description="Helical" evidence="1">
    <location>
        <begin position="194"/>
        <end position="213"/>
    </location>
</feature>
<keyword evidence="3" id="KW-1185">Reference proteome</keyword>
<keyword evidence="1" id="KW-1133">Transmembrane helix</keyword>
<dbReference type="HOGENOM" id="CLU_041268_2_0_6"/>
<evidence type="ECO:0000313" key="3">
    <source>
        <dbReference type="Proteomes" id="UP000000556"/>
    </source>
</evidence>
<sequence length="423" mass="44110">MPAKQPTPKQEPATKAGRCLARSFMKTLIKDCSVSAIVAGSIATTISYAGPLVIIFHAAEAAGLSHQQLSSWVWAVSMGSALLGALLSLRYRVPVVIAWSIPGSALLVTALPQLGLEQAVGAYLVANLVLLLIGISGAFDRIIARLPGSIAAGMQAGILFSFGIEVFRALPVQPLLVLAMFVTYVLMRRVQPRYAVAAVLGVGMLVTVASGTLRSEALVLELASPQWITPQFSLSAVFSLALPMVLVALTGQFMPGMAVLRNAGYPTPASPLISASALIGVLLAPFGCHGLNLAAVTASLCTGHEAHENPQRRYVAAVAGSVLYLLLGIAGATLMSLFAAFPAVLIAALAGLALYGAISEALVRSLAEPAERDAGLFTFLVTASGVAFLGLSAAFWGLLFGLLAHALLRLRQPRAREVLRRTP</sequence>
<dbReference type="OrthoDB" id="9792424at2"/>
<feature type="transmembrane region" description="Helical" evidence="1">
    <location>
        <begin position="272"/>
        <end position="294"/>
    </location>
</feature>
<dbReference type="PaxDb" id="160488-PP_3167"/>
<feature type="transmembrane region" description="Helical" evidence="1">
    <location>
        <begin position="96"/>
        <end position="114"/>
    </location>
</feature>
<keyword evidence="1" id="KW-0812">Transmembrane</keyword>
<dbReference type="GO" id="GO:0042925">
    <property type="term" value="F:benzoate transmembrane transporter activity"/>
    <property type="evidence" value="ECO:0007669"/>
    <property type="project" value="InterPro"/>
</dbReference>
<dbReference type="TCDB" id="2.A.46.1.10">
    <property type="family name" value="the benzoate:h+ symporter (bene) family"/>
</dbReference>
<dbReference type="PATRIC" id="fig|160488.4.peg.3362"/>
<feature type="transmembrane region" description="Helical" evidence="1">
    <location>
        <begin position="314"/>
        <end position="330"/>
    </location>
</feature>
<feature type="transmembrane region" description="Helical" evidence="1">
    <location>
        <begin position="337"/>
        <end position="358"/>
    </location>
</feature>
<feature type="transmembrane region" description="Helical" evidence="1">
    <location>
        <begin position="71"/>
        <end position="89"/>
    </location>
</feature>
<organism evidence="2 3">
    <name type="scientific">Pseudomonas putida (strain ATCC 47054 / DSM 6125 / CFBP 8728 / NCIMB 11950 / KT2440)</name>
    <dbReference type="NCBI Taxonomy" id="160488"/>
    <lineage>
        <taxon>Bacteria</taxon>
        <taxon>Pseudomonadati</taxon>
        <taxon>Pseudomonadota</taxon>
        <taxon>Gammaproteobacteria</taxon>
        <taxon>Pseudomonadales</taxon>
        <taxon>Pseudomonadaceae</taxon>
        <taxon>Pseudomonas</taxon>
    </lineage>
</organism>
<dbReference type="GO" id="GO:0005886">
    <property type="term" value="C:plasma membrane"/>
    <property type="evidence" value="ECO:0007669"/>
    <property type="project" value="TreeGrafter"/>
</dbReference>
<dbReference type="InterPro" id="IPR004711">
    <property type="entry name" value="Benzoate_Transporter"/>
</dbReference>
<dbReference type="BioCyc" id="PPUT160488:G1G01-3387-MONOMER"/>
<evidence type="ECO:0000313" key="2">
    <source>
        <dbReference type="EMBL" id="AAN68775.1"/>
    </source>
</evidence>
<evidence type="ECO:0000256" key="1">
    <source>
        <dbReference type="SAM" id="Phobius"/>
    </source>
</evidence>
<dbReference type="Proteomes" id="UP000000556">
    <property type="component" value="Chromosome"/>
</dbReference>
<protein>
    <submittedName>
        <fullName evidence="2">Benzoate transport protein</fullName>
    </submittedName>
</protein>
<reference evidence="2 3" key="2">
    <citation type="journal article" date="2016" name="Environ. Microbiol.">
        <title>The revisited genome of Pseudomonas putida KT2440 enlightens its value as a robust metabolic chassis.</title>
        <authorList>
            <person name="Belda E."/>
            <person name="van Heck R.G."/>
            <person name="Lopez-Sanchez M.J."/>
            <person name="Cruveiller S."/>
            <person name="Barbe V."/>
            <person name="Fraser C."/>
            <person name="Klenk H.P."/>
            <person name="Petersen J."/>
            <person name="Morgat A."/>
            <person name="Nikel P.I."/>
            <person name="Vallenet D."/>
            <person name="Rouy Z."/>
            <person name="Sekowska A."/>
            <person name="Martins Dos Santos V.A."/>
            <person name="de Lorenzo V."/>
            <person name="Danchin A."/>
            <person name="Medigue C."/>
        </authorList>
    </citation>
    <scope>NUCLEOTIDE SEQUENCE [LARGE SCALE GENOMIC DNA]</scope>
    <source>
        <strain evidence="3">ATCC 47054 / DSM 6125 / CFBP 8728 / NCIMB 11950 / KT2440</strain>
    </source>
</reference>
<name>Q88I34_PSEPK</name>
<proteinExistence type="predicted"/>
<dbReference type="KEGG" id="ppu:PP_3167"/>
<dbReference type="eggNOG" id="COG3135">
    <property type="taxonomic scope" value="Bacteria"/>
</dbReference>